<dbReference type="OrthoDB" id="3568381at2"/>
<dbReference type="Proteomes" id="UP000282551">
    <property type="component" value="Chromosome"/>
</dbReference>
<keyword evidence="2" id="KW-1185">Reference proteome</keyword>
<evidence type="ECO:0000313" key="2">
    <source>
        <dbReference type="Proteomes" id="UP000282551"/>
    </source>
</evidence>
<dbReference type="RefSeq" id="WP_126334807.1">
    <property type="nucleotide sequence ID" value="NZ_AP022604.1"/>
</dbReference>
<organism evidence="1 2">
    <name type="scientific">Mycolicibacterium chitae</name>
    <name type="common">Mycobacterium chitae</name>
    <dbReference type="NCBI Taxonomy" id="1792"/>
    <lineage>
        <taxon>Bacteria</taxon>
        <taxon>Bacillati</taxon>
        <taxon>Actinomycetota</taxon>
        <taxon>Actinomycetes</taxon>
        <taxon>Mycobacteriales</taxon>
        <taxon>Mycobacteriaceae</taxon>
        <taxon>Mycolicibacterium</taxon>
    </lineage>
</organism>
<name>A0A3S4RIM7_MYCCI</name>
<sequence>MDTDRLRVLRTIRLKGRVLPGDLPASAGADESSCATITQDFLTSGLAEEARGRLKLTTAGRERLTELLTAERNTVDARAVEGLYAEFGDFNSELKSLMTRWQLKTADTPNLHDDPDYDQAVIDDLAALDARFRSLLARLVDTVPRLGHYPTRFAEALGRVQAGDHSWFAKPLADSYHTVWFELHEDLIGLAGLTRLEEAAAGRAE</sequence>
<gene>
    <name evidence="1" type="ORF">NCTC10485_03402</name>
</gene>
<accession>A0A3S4RIM7</accession>
<evidence type="ECO:0000313" key="1">
    <source>
        <dbReference type="EMBL" id="VEG49097.1"/>
    </source>
</evidence>
<dbReference type="AlphaFoldDB" id="A0A3S4RIM7"/>
<reference evidence="1 2" key="1">
    <citation type="submission" date="2018-12" db="EMBL/GenBank/DDBJ databases">
        <authorList>
            <consortium name="Pathogen Informatics"/>
        </authorList>
    </citation>
    <scope>NUCLEOTIDE SEQUENCE [LARGE SCALE GENOMIC DNA]</scope>
    <source>
        <strain evidence="1 2">NCTC10485</strain>
    </source>
</reference>
<dbReference type="EMBL" id="LR134355">
    <property type="protein sequence ID" value="VEG49097.1"/>
    <property type="molecule type" value="Genomic_DNA"/>
</dbReference>
<proteinExistence type="predicted"/>
<protein>
    <submittedName>
        <fullName evidence="1">Uncharacterized protein</fullName>
    </submittedName>
</protein>